<feature type="domain" description="Chitobiase/beta-hexosaminidases N-terminal" evidence="9">
    <location>
        <begin position="37"/>
        <end position="199"/>
    </location>
</feature>
<dbReference type="Pfam" id="PF02838">
    <property type="entry name" value="Glyco_hydro_20b"/>
    <property type="match status" value="1"/>
</dbReference>
<feature type="signal peptide" evidence="8">
    <location>
        <begin position="1"/>
        <end position="17"/>
    </location>
</feature>
<dbReference type="Gene3D" id="3.20.20.80">
    <property type="entry name" value="Glycosidases"/>
    <property type="match status" value="1"/>
</dbReference>
<dbReference type="InterPro" id="IPR012291">
    <property type="entry name" value="CBM2_carb-bd_dom_sf"/>
</dbReference>
<sequence length="890" mass="98424">MNLKLPLLAVAMSAALAGCAGQNQPASNQAVVDALAGNLVVKYEVVTNDGPGAGVDCQALGSEWASCGIAKLHLTNQGAAVDSKNWELYIHSIRRLQRVDSDQFKLTFVTGDLYKLEPTEKFQGFPQGETVEVPLVAEYWMLFESDVMPNWYVAAEGAQPKVLASMSNIDDASTYEKPMPADGWKRTKDDKNILMNAQTRYEANLTSTLLPAAKVDDRIVPTPLKQVVKGGPQVDLSSIRLNALDLPTDRADAIKAELTRLGVTLSDSGYPVTIKVGGSKVSEAEGYDMNIGKQGAVIHGRDVNGAFWGAQSLISLLGVNDKLVSPMSVEDAPRFEYRGMQTDVARHFRSLETMKKLVDQMSAMKLNKLHLGLTNDEGWRIEIPGLPELTDVGSKRCHDLSETQCLLPQLGSGPTSDNMGSGFYSKSDYIDLVRYAKARGVTVIPEINMPAHARAAVVSMEARYKRLMAEGKEAEANQFRLTDPQDTSNVTSVQFYDKMSFINPCQPGAATFVAKVMDEVAKMHQAAGQPLTAWHYGGDEAKNIMLGGGYQDPAVTKPEELVGWRGNTDWSKQDKPFGKSPMCQKMIDDGQIKEVGELPVYFAKEVSEMVKGHGFSTLQAWEDGLKYAKNAGEFATDKTRVNFWETLYWGGFNEAMRWAHNGYEVVLSNPDYLYFDFPNEVHPAERGYYWATRFNDTRKVFAFAPENLPQNAETSVDRDGNAFVAKGEHDPVKFKGISGQQWSETVRTDAQYEYMVYPRLFSVAERAWHKGGFELDYVKGREFSGETRFVNKATLSKEWNQFANVLGQRVLPKLDQAGVEYRLSVPGAKVVKGVLEANVDLPGLPIEFSTDGQSWSRYDAGNKPMVSGTVYLRTVSFDGKRVSRVTEVNG</sequence>
<keyword evidence="4" id="KW-0378">Hydrolase</keyword>
<dbReference type="Gene3D" id="2.60.40.290">
    <property type="match status" value="1"/>
</dbReference>
<proteinExistence type="inferred from homology"/>
<dbReference type="PROSITE" id="PS51257">
    <property type="entry name" value="PROKAR_LIPOPROTEIN"/>
    <property type="match status" value="1"/>
</dbReference>
<dbReference type="EMBL" id="JAIRBT010000008">
    <property type="protein sequence ID" value="MBZ6066164.1"/>
    <property type="molecule type" value="Genomic_DNA"/>
</dbReference>
<gene>
    <name evidence="10" type="ORF">LA374_08090</name>
</gene>
<dbReference type="InterPro" id="IPR015883">
    <property type="entry name" value="Glyco_hydro_20_cat"/>
</dbReference>
<evidence type="ECO:0000256" key="2">
    <source>
        <dbReference type="ARBA" id="ARBA00006285"/>
    </source>
</evidence>
<reference evidence="10 11" key="1">
    <citation type="submission" date="2021-09" db="EMBL/GenBank/DDBJ databases">
        <title>Aeromonas schubertii isolated from Asian sea bass.</title>
        <authorList>
            <person name="Pinpimai K."/>
        </authorList>
    </citation>
    <scope>NUCLEOTIDE SEQUENCE [LARGE SCALE GENOMIC DNA]</scope>
    <source>
        <strain evidence="10 11">CHULA2021a</strain>
    </source>
</reference>
<dbReference type="InterPro" id="IPR029018">
    <property type="entry name" value="Hex-like_dom2"/>
</dbReference>
<dbReference type="InterPro" id="IPR017853">
    <property type="entry name" value="GH"/>
</dbReference>
<evidence type="ECO:0000256" key="7">
    <source>
        <dbReference type="ARBA" id="ARBA00033000"/>
    </source>
</evidence>
<dbReference type="Pfam" id="PF03173">
    <property type="entry name" value="CHB_HEX"/>
    <property type="match status" value="1"/>
</dbReference>
<evidence type="ECO:0000313" key="11">
    <source>
        <dbReference type="Proteomes" id="UP000774958"/>
    </source>
</evidence>
<dbReference type="EC" id="3.2.1.52" evidence="3"/>
<evidence type="ECO:0000259" key="9">
    <source>
        <dbReference type="SMART" id="SM01081"/>
    </source>
</evidence>
<dbReference type="SUPFAM" id="SSF49384">
    <property type="entry name" value="Carbohydrate-binding domain"/>
    <property type="match status" value="1"/>
</dbReference>
<dbReference type="InterPro" id="IPR025705">
    <property type="entry name" value="Beta_hexosaminidase_sua/sub"/>
</dbReference>
<dbReference type="Pfam" id="PF00728">
    <property type="entry name" value="Glyco_hydro_20"/>
    <property type="match status" value="1"/>
</dbReference>
<dbReference type="InterPro" id="IPR013783">
    <property type="entry name" value="Ig-like_fold"/>
</dbReference>
<evidence type="ECO:0000256" key="5">
    <source>
        <dbReference type="ARBA" id="ARBA00023295"/>
    </source>
</evidence>
<dbReference type="SUPFAM" id="SSF81296">
    <property type="entry name" value="E set domains"/>
    <property type="match status" value="1"/>
</dbReference>
<dbReference type="Pfam" id="PF03174">
    <property type="entry name" value="CHB_HEX_C"/>
    <property type="match status" value="1"/>
</dbReference>
<dbReference type="SMART" id="SM01081">
    <property type="entry name" value="CHB_HEX"/>
    <property type="match status" value="1"/>
</dbReference>
<evidence type="ECO:0000313" key="10">
    <source>
        <dbReference type="EMBL" id="MBZ6066164.1"/>
    </source>
</evidence>
<dbReference type="SUPFAM" id="SSF55545">
    <property type="entry name" value="beta-N-acetylhexosaminidase-like domain"/>
    <property type="match status" value="1"/>
</dbReference>
<dbReference type="PANTHER" id="PTHR22600:SF57">
    <property type="entry name" value="BETA-N-ACETYLHEXOSAMINIDASE"/>
    <property type="match status" value="1"/>
</dbReference>
<dbReference type="InterPro" id="IPR014756">
    <property type="entry name" value="Ig_E-set"/>
</dbReference>
<evidence type="ECO:0000256" key="4">
    <source>
        <dbReference type="ARBA" id="ARBA00022801"/>
    </source>
</evidence>
<evidence type="ECO:0000256" key="6">
    <source>
        <dbReference type="ARBA" id="ARBA00030512"/>
    </source>
</evidence>
<keyword evidence="8" id="KW-0732">Signal</keyword>
<organism evidence="10 11">
    <name type="scientific">Aeromonas schubertii</name>
    <dbReference type="NCBI Taxonomy" id="652"/>
    <lineage>
        <taxon>Bacteria</taxon>
        <taxon>Pseudomonadati</taxon>
        <taxon>Pseudomonadota</taxon>
        <taxon>Gammaproteobacteria</taxon>
        <taxon>Aeromonadales</taxon>
        <taxon>Aeromonadaceae</taxon>
        <taxon>Aeromonas</taxon>
    </lineage>
</organism>
<dbReference type="Gene3D" id="3.30.379.10">
    <property type="entry name" value="Chitobiase/beta-hexosaminidase domain 2-like"/>
    <property type="match status" value="1"/>
</dbReference>
<dbReference type="Proteomes" id="UP000774958">
    <property type="component" value="Unassembled WGS sequence"/>
</dbReference>
<dbReference type="CDD" id="cd02847">
    <property type="entry name" value="E_set_Chitobiase_C"/>
    <property type="match status" value="1"/>
</dbReference>
<keyword evidence="11" id="KW-1185">Reference proteome</keyword>
<comment type="catalytic activity">
    <reaction evidence="1">
        <text>Hydrolysis of terminal non-reducing N-acetyl-D-hexosamine residues in N-acetyl-beta-D-hexosaminides.</text>
        <dbReference type="EC" id="3.2.1.52"/>
    </reaction>
</comment>
<dbReference type="SUPFAM" id="SSF51445">
    <property type="entry name" value="(Trans)glycosidases"/>
    <property type="match status" value="1"/>
</dbReference>
<protein>
    <recommendedName>
        <fullName evidence="3">beta-N-acetylhexosaminidase</fullName>
        <ecNumber evidence="3">3.2.1.52</ecNumber>
    </recommendedName>
    <alternativeName>
        <fullName evidence="6">Beta-N-acetylhexosaminidase</fullName>
    </alternativeName>
    <alternativeName>
        <fullName evidence="7">N-acetyl-beta-glucosaminidase</fullName>
    </alternativeName>
</protein>
<dbReference type="InterPro" id="IPR004867">
    <property type="entry name" value="CHB_C_dom"/>
</dbReference>
<evidence type="ECO:0000256" key="3">
    <source>
        <dbReference type="ARBA" id="ARBA00012663"/>
    </source>
</evidence>
<dbReference type="PRINTS" id="PR00738">
    <property type="entry name" value="GLHYDRLASE20"/>
</dbReference>
<dbReference type="InterPro" id="IPR008965">
    <property type="entry name" value="CBM2/CBM3_carb-bd_dom_sf"/>
</dbReference>
<name>A0ABS7VB91_9GAMM</name>
<feature type="chain" id="PRO_5046152468" description="beta-N-acetylhexosaminidase" evidence="8">
    <location>
        <begin position="18"/>
        <end position="890"/>
    </location>
</feature>
<dbReference type="InterPro" id="IPR004866">
    <property type="entry name" value="CHB/HEX_N_dom"/>
</dbReference>
<comment type="similarity">
    <text evidence="2">Belongs to the glycosyl hydrolase 20 family.</text>
</comment>
<dbReference type="RefSeq" id="WP_224159709.1">
    <property type="nucleotide sequence ID" value="NZ_JAIRBS010000001.1"/>
</dbReference>
<dbReference type="Gene3D" id="2.60.40.10">
    <property type="entry name" value="Immunoglobulins"/>
    <property type="match status" value="1"/>
</dbReference>
<evidence type="ECO:0000256" key="1">
    <source>
        <dbReference type="ARBA" id="ARBA00001231"/>
    </source>
</evidence>
<dbReference type="CDD" id="cd06569">
    <property type="entry name" value="GH20_Sm-chitobiase-like"/>
    <property type="match status" value="1"/>
</dbReference>
<evidence type="ECO:0000256" key="8">
    <source>
        <dbReference type="SAM" id="SignalP"/>
    </source>
</evidence>
<comment type="caution">
    <text evidence="10">The sequence shown here is derived from an EMBL/GenBank/DDBJ whole genome shotgun (WGS) entry which is preliminary data.</text>
</comment>
<dbReference type="PANTHER" id="PTHR22600">
    <property type="entry name" value="BETA-HEXOSAMINIDASE"/>
    <property type="match status" value="1"/>
</dbReference>
<keyword evidence="5" id="KW-0326">Glycosidase</keyword>
<dbReference type="InterPro" id="IPR015882">
    <property type="entry name" value="HEX_bac_N"/>
</dbReference>
<accession>A0ABS7VB91</accession>